<keyword evidence="3" id="KW-1185">Reference proteome</keyword>
<keyword evidence="1" id="KW-0812">Transmembrane</keyword>
<evidence type="ECO:0000313" key="2">
    <source>
        <dbReference type="EMBL" id="MBO0477335.1"/>
    </source>
</evidence>
<proteinExistence type="predicted"/>
<sequence length="203" mass="23130">MEEQNIMLTPEEEQELKELEEKGSSLSIVKNVLIGSIALIIMFLVYGLLVFYPFTSKMSGKWIDAESGTYQINNSGKQSEFTIKNLSGNPNLSLVFKGDLYSVGSNRYKTKDVQPYLEVNKDGIPNETVDELKNQTEAYKVTKETDSTLLLAYTNDAIKKSFPDNQLETLFYYELTPKYFFGQEAHLKLRNNTFADPTILFSK</sequence>
<keyword evidence="1" id="KW-0472">Membrane</keyword>
<feature type="transmembrane region" description="Helical" evidence="1">
    <location>
        <begin position="32"/>
        <end position="52"/>
    </location>
</feature>
<reference evidence="2 3" key="1">
    <citation type="submission" date="2021-03" db="EMBL/GenBank/DDBJ databases">
        <title>Enterococcal diversity collection.</title>
        <authorList>
            <person name="Gilmore M.S."/>
            <person name="Schwartzman J."/>
            <person name="Van Tyne D."/>
            <person name="Martin M."/>
            <person name="Earl A.M."/>
            <person name="Manson A.L."/>
            <person name="Straub T."/>
            <person name="Salamzade R."/>
            <person name="Saavedra J."/>
            <person name="Lebreton F."/>
            <person name="Prichula J."/>
            <person name="Schaufler K."/>
            <person name="Gaca A."/>
            <person name="Sgardioli B."/>
            <person name="Wagenaar J."/>
            <person name="Strong T."/>
        </authorList>
    </citation>
    <scope>NUCLEOTIDE SEQUENCE [LARGE SCALE GENOMIC DNA]</scope>
    <source>
        <strain evidence="2 3">DIV0080</strain>
    </source>
</reference>
<keyword evidence="1" id="KW-1133">Transmembrane helix</keyword>
<dbReference type="Proteomes" id="UP000664857">
    <property type="component" value="Unassembled WGS sequence"/>
</dbReference>
<name>A0ABS3HVE6_9ENTE</name>
<organism evidence="2 3">
    <name type="scientific">Candidatus Vagococcus giribetii</name>
    <dbReference type="NCBI Taxonomy" id="2230876"/>
    <lineage>
        <taxon>Bacteria</taxon>
        <taxon>Bacillati</taxon>
        <taxon>Bacillota</taxon>
        <taxon>Bacilli</taxon>
        <taxon>Lactobacillales</taxon>
        <taxon>Enterococcaceae</taxon>
        <taxon>Vagococcus</taxon>
    </lineage>
</organism>
<accession>A0ABS3HVE6</accession>
<gene>
    <name evidence="2" type="ORF">DOK76_09640</name>
</gene>
<comment type="caution">
    <text evidence="2">The sequence shown here is derived from an EMBL/GenBank/DDBJ whole genome shotgun (WGS) entry which is preliminary data.</text>
</comment>
<dbReference type="RefSeq" id="WP_206967201.1">
    <property type="nucleotide sequence ID" value="NZ_JAFLVX010000024.1"/>
</dbReference>
<protein>
    <submittedName>
        <fullName evidence="2">Uncharacterized protein</fullName>
    </submittedName>
</protein>
<evidence type="ECO:0000313" key="3">
    <source>
        <dbReference type="Proteomes" id="UP000664857"/>
    </source>
</evidence>
<evidence type="ECO:0000256" key="1">
    <source>
        <dbReference type="SAM" id="Phobius"/>
    </source>
</evidence>
<dbReference type="EMBL" id="JAFLVX010000024">
    <property type="protein sequence ID" value="MBO0477335.1"/>
    <property type="molecule type" value="Genomic_DNA"/>
</dbReference>